<comment type="caution">
    <text evidence="2">The sequence shown here is derived from an EMBL/GenBank/DDBJ whole genome shotgun (WGS) entry which is preliminary data.</text>
</comment>
<keyword evidence="1" id="KW-1133">Transmembrane helix</keyword>
<dbReference type="RefSeq" id="WP_344730427.1">
    <property type="nucleotide sequence ID" value="NZ_BAABBI010000003.1"/>
</dbReference>
<dbReference type="PANTHER" id="PTHR37947:SF1">
    <property type="entry name" value="BLL2462 PROTEIN"/>
    <property type="match status" value="1"/>
</dbReference>
<reference evidence="3" key="1">
    <citation type="journal article" date="2019" name="Int. J. Syst. Evol. Microbiol.">
        <title>The Global Catalogue of Microorganisms (GCM) 10K type strain sequencing project: providing services to taxonomists for standard genome sequencing and annotation.</title>
        <authorList>
            <consortium name="The Broad Institute Genomics Platform"/>
            <consortium name="The Broad Institute Genome Sequencing Center for Infectious Disease"/>
            <person name="Wu L."/>
            <person name="Ma J."/>
        </authorList>
    </citation>
    <scope>NUCLEOTIDE SEQUENCE [LARGE SCALE GENOMIC DNA]</scope>
    <source>
        <strain evidence="3">JCM 17525</strain>
    </source>
</reference>
<dbReference type="SUPFAM" id="SSF53300">
    <property type="entry name" value="vWA-like"/>
    <property type="match status" value="1"/>
</dbReference>
<name>A0ABP7HC65_9FLAO</name>
<keyword evidence="1" id="KW-0812">Transmembrane</keyword>
<evidence type="ECO:0008006" key="4">
    <source>
        <dbReference type="Google" id="ProtNLM"/>
    </source>
</evidence>
<protein>
    <recommendedName>
        <fullName evidence="4">VWA domain-containing protein</fullName>
    </recommendedName>
</protein>
<dbReference type="EMBL" id="BAABBI010000003">
    <property type="protein sequence ID" value="GAA3788572.1"/>
    <property type="molecule type" value="Genomic_DNA"/>
</dbReference>
<gene>
    <name evidence="2" type="ORF">GCM10022271_21390</name>
</gene>
<keyword evidence="3" id="KW-1185">Reference proteome</keyword>
<feature type="transmembrane region" description="Helical" evidence="1">
    <location>
        <begin position="653"/>
        <end position="670"/>
    </location>
</feature>
<evidence type="ECO:0000256" key="1">
    <source>
        <dbReference type="SAM" id="Phobius"/>
    </source>
</evidence>
<accession>A0ABP7HC65</accession>
<evidence type="ECO:0000313" key="2">
    <source>
        <dbReference type="EMBL" id="GAA3788572.1"/>
    </source>
</evidence>
<dbReference type="PANTHER" id="PTHR37947">
    <property type="entry name" value="BLL2462 PROTEIN"/>
    <property type="match status" value="1"/>
</dbReference>
<feature type="transmembrane region" description="Helical" evidence="1">
    <location>
        <begin position="32"/>
        <end position="52"/>
    </location>
</feature>
<dbReference type="Gene3D" id="3.40.50.410">
    <property type="entry name" value="von Willebrand factor, type A domain"/>
    <property type="match status" value="1"/>
</dbReference>
<organism evidence="2 3">
    <name type="scientific">Corallibacter vietnamensis</name>
    <dbReference type="NCBI Taxonomy" id="904130"/>
    <lineage>
        <taxon>Bacteria</taxon>
        <taxon>Pseudomonadati</taxon>
        <taxon>Bacteroidota</taxon>
        <taxon>Flavobacteriia</taxon>
        <taxon>Flavobacteriales</taxon>
        <taxon>Flavobacteriaceae</taxon>
        <taxon>Corallibacter</taxon>
    </lineage>
</organism>
<sequence>MATTVLLYIILSGIIALSLALFQYYKKRKSKPYPVLILLRFITFFSILLLIINPKIEKTNIFNQKPNLVLVVDNSSSMHYLNQSEKLSQLVSELKVNKELTDKFEVDVFSFGKELNANAIDSFSFNEKQTNIDKVFTGLSQVYKHTVAPVVLLTDGNQTYGADYTFSANKLKQPIYPVILGDTTKYADLKIQQLNVNKYAYLKNKFPVETILVYNGEKAITAEFKITSGTATIVKETIHLSKDNNSKVEAHNLPANQVGVFSYQASISVLENEKNTTNNVKNFAIEVIDEKTKVALISDFSHPDIGVLKRSIERNEQREVVILNPNNFENQANDFQLFILYQPNNKFKSIFELINSENLSSFIITGPKTDWNFLNSVSNNYKHDITTQTENYQGVSNVNYSAFVLPDLDFESFPQLLSTFGDVTFSTPYQTILYKKLGNITTEKPLMVTLDVNNRREAVLFGENIWKWRSQSYLNTKSFQEFDNLIGKLVLYLASKKRRDRLNLDYESFYEGSNQVIIKAQYFNKNYEFDTRETLNISVKNKLTEAVTTFPLILKNNNYQADLSNLPSGDYDFTVKATNDNISKSGSFKIINYDIEKQFANANVTNLQALATNSQGKAFFIDNTDALITDLLSDSRYTTIQKSNKSTVPLIDWIYLLGLILLSLTLEWFIRKYNGLT</sequence>
<proteinExistence type="predicted"/>
<feature type="transmembrane region" description="Helical" evidence="1">
    <location>
        <begin position="6"/>
        <end position="25"/>
    </location>
</feature>
<evidence type="ECO:0000313" key="3">
    <source>
        <dbReference type="Proteomes" id="UP001501456"/>
    </source>
</evidence>
<dbReference type="InterPro" id="IPR036465">
    <property type="entry name" value="vWFA_dom_sf"/>
</dbReference>
<keyword evidence="1" id="KW-0472">Membrane</keyword>
<dbReference type="Proteomes" id="UP001501456">
    <property type="component" value="Unassembled WGS sequence"/>
</dbReference>